<dbReference type="EMBL" id="CALSDN010000001">
    <property type="protein sequence ID" value="CAH6718629.1"/>
    <property type="molecule type" value="Genomic_DNA"/>
</dbReference>
<reference evidence="1" key="1">
    <citation type="submission" date="2022-06" db="EMBL/GenBank/DDBJ databases">
        <authorList>
            <person name="Legras J.-L."/>
            <person name="Devillers H."/>
            <person name="Grondin C."/>
        </authorList>
    </citation>
    <scope>NUCLEOTIDE SEQUENCE</scope>
    <source>
        <strain evidence="1">CLIB 1444</strain>
    </source>
</reference>
<accession>A0ACA9Y198</accession>
<evidence type="ECO:0000313" key="1">
    <source>
        <dbReference type="EMBL" id="CAH6718629.1"/>
    </source>
</evidence>
<keyword evidence="1" id="KW-0436">Ligase</keyword>
<sequence>MKFLALISGGKDSFHNIHHCLTQGHELVALGNLYPEEVDELDSFMFQTVGHDIIDYYSKCLDIPLYRQPIKGHSKNQDLEYSKTENDEIEDLDKLISTIISKHPDIQGVSCGAILSHYQRTRVENICDRYGLTSLAFLWQRDQRELMTEMCANELDARLIKVAAIGLESKHLGKSITEMLPTMIKLNQMYEVHICGEGGEFETIVLDSKFFKKRLNIVEQRVIEYSGDVSYLKFKVELEDKNMHYEPVENSSILEEEFEDIFGESLDSNFQYINEVENMEISIKPLISKISNNLYISNLTSDSSNIKDQLIDIFMNLEETLNDYNLTFNDIQHITLLLNDISKFAEINQIYESNFKGFLPPSRITIETNLPKNVQIQLSCKCIIKETTVKKGIHIRSRSYWAPQNIGPYSQARVEEQVNVNLATISGQIPLVPATMEFLEDTSAKDIVLSLQHFYRIKQLINVPDISYMIYFITDNISVPQVTNIWGNYCKLKENEDCLNRIVIVRVNKLPKNALVECGGETYRKFENYDDDDDEEVETEGLLSFLDKFNNKTIYDLKYYKQILIFSNSYEDVNELIQRKNIYVKITCNYENFRKLNHPFEFLPVKENFDYKGEKFNYFIVLTIQS</sequence>
<comment type="caution">
    <text evidence="1">The sequence shown here is derived from an EMBL/GenBank/DDBJ whole genome shotgun (WGS) entry which is preliminary data.</text>
</comment>
<evidence type="ECO:0000313" key="2">
    <source>
        <dbReference type="Proteomes" id="UP001152531"/>
    </source>
</evidence>
<gene>
    <name evidence="1" type="ORF">CLIB1444_01S11034</name>
</gene>
<keyword evidence="2" id="KW-1185">Reference proteome</keyword>
<name>A0ACA9Y198_9ASCO</name>
<organism evidence="1 2">
    <name type="scientific">[Candida] jaroonii</name>
    <dbReference type="NCBI Taxonomy" id="467808"/>
    <lineage>
        <taxon>Eukaryota</taxon>
        <taxon>Fungi</taxon>
        <taxon>Dikarya</taxon>
        <taxon>Ascomycota</taxon>
        <taxon>Saccharomycotina</taxon>
        <taxon>Pichiomycetes</taxon>
        <taxon>Debaryomycetaceae</taxon>
        <taxon>Yamadazyma</taxon>
    </lineage>
</organism>
<dbReference type="Proteomes" id="UP001152531">
    <property type="component" value="Unassembled WGS sequence"/>
</dbReference>
<proteinExistence type="predicted"/>
<protein>
    <submittedName>
        <fullName evidence="1">Diphthine--ammonia ligase</fullName>
    </submittedName>
</protein>